<dbReference type="InterPro" id="IPR040256">
    <property type="entry name" value="At4g02000-like"/>
</dbReference>
<evidence type="ECO:0000259" key="1">
    <source>
        <dbReference type="Pfam" id="PF14111"/>
    </source>
</evidence>
<accession>A0A392RR09</accession>
<dbReference type="Proteomes" id="UP000265520">
    <property type="component" value="Unassembled WGS sequence"/>
</dbReference>
<proteinExistence type="predicted"/>
<comment type="caution">
    <text evidence="2">The sequence shown here is derived from an EMBL/GenBank/DDBJ whole genome shotgun (WGS) entry which is preliminary data.</text>
</comment>
<dbReference type="PANTHER" id="PTHR31286:SF176">
    <property type="entry name" value="DUF4283 DOMAIN PROTEIN"/>
    <property type="match status" value="1"/>
</dbReference>
<protein>
    <submittedName>
        <fullName evidence="2">F-box family protein</fullName>
    </submittedName>
</protein>
<name>A0A392RR09_9FABA</name>
<dbReference type="InterPro" id="IPR025558">
    <property type="entry name" value="DUF4283"/>
</dbReference>
<feature type="non-terminal residue" evidence="2">
    <location>
        <position position="119"/>
    </location>
</feature>
<feature type="non-terminal residue" evidence="2">
    <location>
        <position position="1"/>
    </location>
</feature>
<feature type="domain" description="DUF4283" evidence="1">
    <location>
        <begin position="26"/>
        <end position="110"/>
    </location>
</feature>
<organism evidence="2 3">
    <name type="scientific">Trifolium medium</name>
    <dbReference type="NCBI Taxonomy" id="97028"/>
    <lineage>
        <taxon>Eukaryota</taxon>
        <taxon>Viridiplantae</taxon>
        <taxon>Streptophyta</taxon>
        <taxon>Embryophyta</taxon>
        <taxon>Tracheophyta</taxon>
        <taxon>Spermatophyta</taxon>
        <taxon>Magnoliopsida</taxon>
        <taxon>eudicotyledons</taxon>
        <taxon>Gunneridae</taxon>
        <taxon>Pentapetalae</taxon>
        <taxon>rosids</taxon>
        <taxon>fabids</taxon>
        <taxon>Fabales</taxon>
        <taxon>Fabaceae</taxon>
        <taxon>Papilionoideae</taxon>
        <taxon>50 kb inversion clade</taxon>
        <taxon>NPAAA clade</taxon>
        <taxon>Hologalegina</taxon>
        <taxon>IRL clade</taxon>
        <taxon>Trifolieae</taxon>
        <taxon>Trifolium</taxon>
    </lineage>
</organism>
<dbReference type="Pfam" id="PF14111">
    <property type="entry name" value="DUF4283"/>
    <property type="match status" value="1"/>
</dbReference>
<keyword evidence="3" id="KW-1185">Reference proteome</keyword>
<dbReference type="AlphaFoldDB" id="A0A392RR09"/>
<dbReference type="PANTHER" id="PTHR31286">
    <property type="entry name" value="GLYCINE-RICH CELL WALL STRUCTURAL PROTEIN 1.8-LIKE"/>
    <property type="match status" value="1"/>
</dbReference>
<sequence length="119" mass="13203">LPKSCVKGEDVAIPIPEDEYLAGIDACKHNLHGRIILPKGATPLTVESLRAKLATLWKSIGRWGIMSLGKGFFEFTFTSLEDLRRVRSVGSWNLAPGLLKLFAWTSDFNPSFQQQTTAQ</sequence>
<reference evidence="2 3" key="1">
    <citation type="journal article" date="2018" name="Front. Plant Sci.">
        <title>Red Clover (Trifolium pratense) and Zigzag Clover (T. medium) - A Picture of Genomic Similarities and Differences.</title>
        <authorList>
            <person name="Dluhosova J."/>
            <person name="Istvanek J."/>
            <person name="Nedelnik J."/>
            <person name="Repkova J."/>
        </authorList>
    </citation>
    <scope>NUCLEOTIDE SEQUENCE [LARGE SCALE GENOMIC DNA]</scope>
    <source>
        <strain evidence="3">cv. 10/8</strain>
        <tissue evidence="2">Leaf</tissue>
    </source>
</reference>
<dbReference type="EMBL" id="LXQA010250767">
    <property type="protein sequence ID" value="MCI37996.1"/>
    <property type="molecule type" value="Genomic_DNA"/>
</dbReference>
<evidence type="ECO:0000313" key="3">
    <source>
        <dbReference type="Proteomes" id="UP000265520"/>
    </source>
</evidence>
<evidence type="ECO:0000313" key="2">
    <source>
        <dbReference type="EMBL" id="MCI37996.1"/>
    </source>
</evidence>